<evidence type="ECO:0000256" key="2">
    <source>
        <dbReference type="ARBA" id="ARBA00010304"/>
    </source>
</evidence>
<evidence type="ECO:0000259" key="14">
    <source>
        <dbReference type="Pfam" id="PF07522"/>
    </source>
</evidence>
<feature type="region of interest" description="Disordered" evidence="13">
    <location>
        <begin position="593"/>
        <end position="618"/>
    </location>
</feature>
<dbReference type="Gene3D" id="3.60.15.10">
    <property type="entry name" value="Ribonuclease Z/Hydroxyacylglutathione hydrolase-like"/>
    <property type="match status" value="1"/>
</dbReference>
<keyword evidence="5" id="KW-0227">DNA damage</keyword>
<dbReference type="GO" id="GO:0006303">
    <property type="term" value="P:double-strand break repair via nonhomologous end joining"/>
    <property type="evidence" value="ECO:0007669"/>
    <property type="project" value="TreeGrafter"/>
</dbReference>
<dbReference type="STRING" id="1109443.G4TFT5"/>
<dbReference type="eggNOG" id="KOG1361">
    <property type="taxonomic scope" value="Eukaryota"/>
</dbReference>
<evidence type="ECO:0000256" key="4">
    <source>
        <dbReference type="ARBA" id="ARBA00022759"/>
    </source>
</evidence>
<keyword evidence="8" id="KW-0233">DNA recombination</keyword>
<feature type="region of interest" description="Disordered" evidence="13">
    <location>
        <begin position="682"/>
        <end position="712"/>
    </location>
</feature>
<dbReference type="GO" id="GO:0005634">
    <property type="term" value="C:nucleus"/>
    <property type="evidence" value="ECO:0007669"/>
    <property type="project" value="UniProtKB-SubCell"/>
</dbReference>
<feature type="region of interest" description="Disordered" evidence="13">
    <location>
        <begin position="485"/>
        <end position="548"/>
    </location>
</feature>
<keyword evidence="10" id="KW-0539">Nucleus</keyword>
<sequence length="741" mass="82720">MPVGAPDHCFLTGYPIRVDAFATPNDPSFAPPLLHLLTHTHTDHLDGLNSSSFGGQIICSQVAKDMLLRHERVADRVEFDRGISSSRKRPYAHLRVEAMVMDGKKISRYTKDLLKPIPLQQPTAVELSHSMKVRITAIDANHCPGAVMFLVEGPAGAVLHTGDVRAERVFLESLKGNPALQRYIPHPAAPWPAPPTAPVQTLEAIHIDTAHLFITSNLLSKEDAVEGLLTLMALFDPETTFLMNTWCWGYEDIIKGVAKRFGSRVHVDRYKDEIYRHSRDPTLLQSITRAEETRFHACEPTNRCGTIVSNAGNVVYVNPVEMSIEHWELYMAETMQSLLNGERLTNLLVPFSRHSGVQELQDLVALFKPKKVIPNDLMSWFYGLEWICFPAMFGPYLAPGGEELVQDQIRKAQLPTDRILEALDAKMRESAVEFAIGDGSRSLVALWSSKNPMGGESLLTRLRQYLPKYVQEHIEAKWMDLGRPKLDIGPSESESSQEECDEEDSQLRMSFYGLSKPSNLDKESPYARVSPTKSTVEQTPRQKPYKLPDPSKVIFIDLTVSPPMSPKREREEITLVEKSQKRKRTETVILSSPVQGHPRGTLSAQPSASTSRRRSMERTQIAESGAITIYNKVDNDISARNSRDVSHSQLMSRKIPLEQSEYIKTWNNAALLVHSSSGSRISAQELEDEAPATATKPGRTVEPSIESPPGVDSVRVNNLFNGVRDGSTEWMGLSCLGSQSQ</sequence>
<evidence type="ECO:0000256" key="9">
    <source>
        <dbReference type="ARBA" id="ARBA00023204"/>
    </source>
</evidence>
<keyword evidence="7" id="KW-0269">Exonuclease</keyword>
<evidence type="ECO:0000313" key="16">
    <source>
        <dbReference type="Proteomes" id="UP000007148"/>
    </source>
</evidence>
<evidence type="ECO:0000256" key="6">
    <source>
        <dbReference type="ARBA" id="ARBA00022801"/>
    </source>
</evidence>
<comment type="subcellular location">
    <subcellularLocation>
        <location evidence="1">Nucleus</location>
    </subcellularLocation>
</comment>
<feature type="domain" description="DNA repair metallo-beta-lactamase" evidence="14">
    <location>
        <begin position="340"/>
        <end position="375"/>
    </location>
</feature>
<accession>G4TFT5</accession>
<evidence type="ECO:0000256" key="8">
    <source>
        <dbReference type="ARBA" id="ARBA00023172"/>
    </source>
</evidence>
<evidence type="ECO:0000256" key="10">
    <source>
        <dbReference type="ARBA" id="ARBA00023242"/>
    </source>
</evidence>
<evidence type="ECO:0000256" key="3">
    <source>
        <dbReference type="ARBA" id="ARBA00022722"/>
    </source>
</evidence>
<evidence type="ECO:0000256" key="13">
    <source>
        <dbReference type="SAM" id="MobiDB-lite"/>
    </source>
</evidence>
<dbReference type="InterPro" id="IPR011084">
    <property type="entry name" value="DRMBL"/>
</dbReference>
<keyword evidence="9" id="KW-0234">DNA repair</keyword>
<gene>
    <name evidence="15" type="ORF">PIIN_04105</name>
</gene>
<dbReference type="GO" id="GO:0003684">
    <property type="term" value="F:damaged DNA binding"/>
    <property type="evidence" value="ECO:0007669"/>
    <property type="project" value="TreeGrafter"/>
</dbReference>
<name>G4TFT5_SERID</name>
<reference evidence="15 16" key="1">
    <citation type="journal article" date="2011" name="PLoS Pathog.">
        <title>Endophytic Life Strategies Decoded by Genome and Transcriptome Analyses of the Mutualistic Root Symbiont Piriformospora indica.</title>
        <authorList>
            <person name="Zuccaro A."/>
            <person name="Lahrmann U."/>
            <person name="Guldener U."/>
            <person name="Langen G."/>
            <person name="Pfiffi S."/>
            <person name="Biedenkopf D."/>
            <person name="Wong P."/>
            <person name="Samans B."/>
            <person name="Grimm C."/>
            <person name="Basiewicz M."/>
            <person name="Murat C."/>
            <person name="Martin F."/>
            <person name="Kogel K.H."/>
        </authorList>
    </citation>
    <scope>NUCLEOTIDE SEQUENCE [LARGE SCALE GENOMIC DNA]</scope>
    <source>
        <strain evidence="15 16">DSM 11827</strain>
    </source>
</reference>
<evidence type="ECO:0000256" key="11">
    <source>
        <dbReference type="ARBA" id="ARBA00039759"/>
    </source>
</evidence>
<feature type="compositionally biased region" description="Polar residues" evidence="13">
    <location>
        <begin position="531"/>
        <end position="541"/>
    </location>
</feature>
<dbReference type="Gene3D" id="3.40.50.12650">
    <property type="match status" value="1"/>
</dbReference>
<dbReference type="HOGENOM" id="CLU_374724_0_0_1"/>
<dbReference type="PANTHER" id="PTHR23240:SF8">
    <property type="entry name" value="PROTEIN ARTEMIS"/>
    <property type="match status" value="1"/>
</dbReference>
<dbReference type="Pfam" id="PF07522">
    <property type="entry name" value="DRMBL"/>
    <property type="match status" value="1"/>
</dbReference>
<protein>
    <recommendedName>
        <fullName evidence="11">Protein artemis</fullName>
    </recommendedName>
    <alternativeName>
        <fullName evidence="12">DNA cross-link repair 1C protein</fullName>
    </alternativeName>
</protein>
<dbReference type="GO" id="GO:0006310">
    <property type="term" value="P:DNA recombination"/>
    <property type="evidence" value="ECO:0007669"/>
    <property type="project" value="UniProtKB-KW"/>
</dbReference>
<organism evidence="15 16">
    <name type="scientific">Serendipita indica (strain DSM 11827)</name>
    <name type="common">Root endophyte fungus</name>
    <name type="synonym">Piriformospora indica</name>
    <dbReference type="NCBI Taxonomy" id="1109443"/>
    <lineage>
        <taxon>Eukaryota</taxon>
        <taxon>Fungi</taxon>
        <taxon>Dikarya</taxon>
        <taxon>Basidiomycota</taxon>
        <taxon>Agaricomycotina</taxon>
        <taxon>Agaricomycetes</taxon>
        <taxon>Sebacinales</taxon>
        <taxon>Serendipitaceae</taxon>
        <taxon>Serendipita</taxon>
    </lineage>
</organism>
<dbReference type="GO" id="GO:0000723">
    <property type="term" value="P:telomere maintenance"/>
    <property type="evidence" value="ECO:0007669"/>
    <property type="project" value="TreeGrafter"/>
</dbReference>
<keyword evidence="3" id="KW-0540">Nuclease</keyword>
<feature type="compositionally biased region" description="Acidic residues" evidence="13">
    <location>
        <begin position="495"/>
        <end position="504"/>
    </location>
</feature>
<keyword evidence="4" id="KW-0255">Endonuclease</keyword>
<dbReference type="InterPro" id="IPR036866">
    <property type="entry name" value="RibonucZ/Hydroxyglut_hydro"/>
</dbReference>
<evidence type="ECO:0000256" key="5">
    <source>
        <dbReference type="ARBA" id="ARBA00022763"/>
    </source>
</evidence>
<evidence type="ECO:0000256" key="1">
    <source>
        <dbReference type="ARBA" id="ARBA00004123"/>
    </source>
</evidence>
<dbReference type="SUPFAM" id="SSF56281">
    <property type="entry name" value="Metallo-hydrolase/oxidoreductase"/>
    <property type="match status" value="1"/>
</dbReference>
<keyword evidence="16" id="KW-1185">Reference proteome</keyword>
<comment type="similarity">
    <text evidence="2">Belongs to the DNA repair metallo-beta-lactamase (DRMBL) family.</text>
</comment>
<evidence type="ECO:0000256" key="7">
    <source>
        <dbReference type="ARBA" id="ARBA00022839"/>
    </source>
</evidence>
<dbReference type="Proteomes" id="UP000007148">
    <property type="component" value="Unassembled WGS sequence"/>
</dbReference>
<dbReference type="GO" id="GO:0004519">
    <property type="term" value="F:endonuclease activity"/>
    <property type="evidence" value="ECO:0007669"/>
    <property type="project" value="UniProtKB-KW"/>
</dbReference>
<dbReference type="OrthoDB" id="5561659at2759"/>
<evidence type="ECO:0000313" key="15">
    <source>
        <dbReference type="EMBL" id="CCA70166.1"/>
    </source>
</evidence>
<dbReference type="GO" id="GO:0036297">
    <property type="term" value="P:interstrand cross-link repair"/>
    <property type="evidence" value="ECO:0007669"/>
    <property type="project" value="TreeGrafter"/>
</dbReference>
<dbReference type="AlphaFoldDB" id="G4TFT5"/>
<dbReference type="EMBL" id="CAFZ01000074">
    <property type="protein sequence ID" value="CCA70166.1"/>
    <property type="molecule type" value="Genomic_DNA"/>
</dbReference>
<dbReference type="InParanoid" id="G4TFT5"/>
<proteinExistence type="inferred from homology"/>
<keyword evidence="6" id="KW-0378">Hydrolase</keyword>
<comment type="caution">
    <text evidence="15">The sequence shown here is derived from an EMBL/GenBank/DDBJ whole genome shotgun (WGS) entry which is preliminary data.</text>
</comment>
<dbReference type="GO" id="GO:0035312">
    <property type="term" value="F:5'-3' DNA exonuclease activity"/>
    <property type="evidence" value="ECO:0007669"/>
    <property type="project" value="TreeGrafter"/>
</dbReference>
<evidence type="ECO:0000256" key="12">
    <source>
        <dbReference type="ARBA" id="ARBA00042677"/>
    </source>
</evidence>
<dbReference type="PANTHER" id="PTHR23240">
    <property type="entry name" value="DNA CROSS-LINK REPAIR PROTEIN PSO2/SNM1-RELATED"/>
    <property type="match status" value="1"/>
</dbReference>